<dbReference type="Proteomes" id="UP000077115">
    <property type="component" value="Unassembled WGS sequence"/>
</dbReference>
<evidence type="ECO:0000313" key="3">
    <source>
        <dbReference type="EMBL" id="OAJ36253.1"/>
    </source>
</evidence>
<proteinExistence type="predicted"/>
<feature type="compositionally biased region" description="Low complexity" evidence="1">
    <location>
        <begin position="37"/>
        <end position="50"/>
    </location>
</feature>
<dbReference type="InterPro" id="IPR036047">
    <property type="entry name" value="F-box-like_dom_sf"/>
</dbReference>
<dbReference type="VEuPathDB" id="FungiDB:BDEG_20446"/>
<evidence type="ECO:0000256" key="1">
    <source>
        <dbReference type="SAM" id="MobiDB-lite"/>
    </source>
</evidence>
<dbReference type="InterPro" id="IPR001810">
    <property type="entry name" value="F-box_dom"/>
</dbReference>
<reference evidence="3 4" key="2">
    <citation type="submission" date="2016-05" db="EMBL/GenBank/DDBJ databases">
        <title>Lineage-specific infection strategies underlie the spectrum of fungal disease in amphibians.</title>
        <authorList>
            <person name="Cuomo C.A."/>
            <person name="Farrer R.A."/>
            <person name="James T."/>
            <person name="Longcore J."/>
            <person name="Birren B."/>
        </authorList>
    </citation>
    <scope>NUCLEOTIDE SEQUENCE [LARGE SCALE GENOMIC DNA]</scope>
    <source>
        <strain evidence="3 4">JEL423</strain>
    </source>
</reference>
<dbReference type="STRING" id="403673.A0A177W868"/>
<name>A0A177W868_BATDL</name>
<dbReference type="AlphaFoldDB" id="A0A177W868"/>
<dbReference type="SUPFAM" id="SSF81383">
    <property type="entry name" value="F-box domain"/>
    <property type="match status" value="1"/>
</dbReference>
<protein>
    <recommendedName>
        <fullName evidence="2">F-box domain-containing protein</fullName>
    </recommendedName>
</protein>
<organism evidence="3 4">
    <name type="scientific">Batrachochytrium dendrobatidis (strain JEL423)</name>
    <dbReference type="NCBI Taxonomy" id="403673"/>
    <lineage>
        <taxon>Eukaryota</taxon>
        <taxon>Fungi</taxon>
        <taxon>Fungi incertae sedis</taxon>
        <taxon>Chytridiomycota</taxon>
        <taxon>Chytridiomycota incertae sedis</taxon>
        <taxon>Chytridiomycetes</taxon>
        <taxon>Rhizophydiales</taxon>
        <taxon>Rhizophydiales incertae sedis</taxon>
        <taxon>Batrachochytrium</taxon>
    </lineage>
</organism>
<dbReference type="OrthoDB" id="2143324at2759"/>
<reference evidence="3 4" key="1">
    <citation type="submission" date="2006-10" db="EMBL/GenBank/DDBJ databases">
        <title>The Genome Sequence of Batrachochytrium dendrobatidis JEL423.</title>
        <authorList>
            <consortium name="The Broad Institute Genome Sequencing Platform"/>
            <person name="Birren B."/>
            <person name="Lander E."/>
            <person name="Galagan J."/>
            <person name="Cuomo C."/>
            <person name="Devon K."/>
            <person name="Jaffe D."/>
            <person name="Butler J."/>
            <person name="Alvarez P."/>
            <person name="Gnerre S."/>
            <person name="Grabherr M."/>
            <person name="Kleber M."/>
            <person name="Mauceli E."/>
            <person name="Brockman W."/>
            <person name="Young S."/>
            <person name="LaButti K."/>
            <person name="Sykes S."/>
            <person name="DeCaprio D."/>
            <person name="Crawford M."/>
            <person name="Koehrsen M."/>
            <person name="Engels R."/>
            <person name="Montgomery P."/>
            <person name="Pearson M."/>
            <person name="Howarth C."/>
            <person name="Larson L."/>
            <person name="White J."/>
            <person name="O'Leary S."/>
            <person name="Kodira C."/>
            <person name="Zeng Q."/>
            <person name="Yandava C."/>
            <person name="Alvarado L."/>
            <person name="Longcore J."/>
            <person name="James T."/>
        </authorList>
    </citation>
    <scope>NUCLEOTIDE SEQUENCE [LARGE SCALE GENOMIC DNA]</scope>
    <source>
        <strain evidence="3 4">JEL423</strain>
    </source>
</reference>
<evidence type="ECO:0000259" key="2">
    <source>
        <dbReference type="Pfam" id="PF00646"/>
    </source>
</evidence>
<dbReference type="eggNOG" id="ENOG502SW5N">
    <property type="taxonomic scope" value="Eukaryota"/>
</dbReference>
<dbReference type="Pfam" id="PF00646">
    <property type="entry name" value="F-box"/>
    <property type="match status" value="1"/>
</dbReference>
<feature type="domain" description="F-box" evidence="2">
    <location>
        <begin position="129"/>
        <end position="163"/>
    </location>
</feature>
<gene>
    <name evidence="3" type="ORF">BDEG_20446</name>
</gene>
<sequence length="391" mass="43383">MAILPSNSTSSPLSSRRLSTSFMNALNHGIRSSSSDSTAVNSPANSPPSRRSTRLLQNSSLAGLTSLKRSFSLKTGHEPSRSQSTDTIDGSNNIGSKSFNFNHSTRLVLRSNKRVGAVTDALKHTSFLASLPNELLLVAFEFCSTASLLNARLSTSRFCALANVVLSHRFKNPVMLLALTSDTLASTHRSLLAIKRPQIIHYNQFLASSSTTEITEVAWYASPPAELQTVCECLCILRGVVPPPADNEIAFGPGRVRAPWSVLRRIMSRYDFKTWLVNLKDNYTSISITDIRRVEDIIRMDALITYERLREVSMAGYRLLIIVAAVLQSGIINGEIEASQKELQIFERKYELTRKFLAAVNAVSFDVKRLNDIGQKNELKPRDNESCLLKF</sequence>
<dbReference type="Gene3D" id="1.20.920.60">
    <property type="match status" value="1"/>
</dbReference>
<accession>A0A177W868</accession>
<feature type="region of interest" description="Disordered" evidence="1">
    <location>
        <begin position="29"/>
        <end position="57"/>
    </location>
</feature>
<dbReference type="EMBL" id="DS022300">
    <property type="protein sequence ID" value="OAJ36253.1"/>
    <property type="molecule type" value="Genomic_DNA"/>
</dbReference>
<evidence type="ECO:0000313" key="4">
    <source>
        <dbReference type="Proteomes" id="UP000077115"/>
    </source>
</evidence>